<keyword evidence="1" id="KW-1133">Transmembrane helix</keyword>
<protein>
    <recommendedName>
        <fullName evidence="2">DUF6594 domain-containing protein</fullName>
    </recommendedName>
</protein>
<reference evidence="3 4" key="1">
    <citation type="submission" date="2024-07" db="EMBL/GenBank/DDBJ databases">
        <title>Section-level genome sequencing and comparative genomics of Aspergillus sections Usti and Cavernicolus.</title>
        <authorList>
            <consortium name="Lawrence Berkeley National Laboratory"/>
            <person name="Nybo J.L."/>
            <person name="Vesth T.C."/>
            <person name="Theobald S."/>
            <person name="Frisvad J.C."/>
            <person name="Larsen T.O."/>
            <person name="Kjaerboelling I."/>
            <person name="Rothschild-Mancinelli K."/>
            <person name="Lyhne E.K."/>
            <person name="Kogle M.E."/>
            <person name="Barry K."/>
            <person name="Clum A."/>
            <person name="Na H."/>
            <person name="Ledsgaard L."/>
            <person name="Lin J."/>
            <person name="Lipzen A."/>
            <person name="Kuo A."/>
            <person name="Riley R."/>
            <person name="Mondo S."/>
            <person name="Labutti K."/>
            <person name="Haridas S."/>
            <person name="Pangalinan J."/>
            <person name="Salamov A.A."/>
            <person name="Simmons B.A."/>
            <person name="Magnuson J.K."/>
            <person name="Chen J."/>
            <person name="Drula E."/>
            <person name="Henrissat B."/>
            <person name="Wiebenga A."/>
            <person name="Lubbers R.J."/>
            <person name="Gomes A.C."/>
            <person name="Makela M.R."/>
            <person name="Stajich J."/>
            <person name="Grigoriev I.V."/>
            <person name="Mortensen U.H."/>
            <person name="De Vries R.P."/>
            <person name="Baker S.E."/>
            <person name="Andersen M.R."/>
        </authorList>
    </citation>
    <scope>NUCLEOTIDE SEQUENCE [LARGE SCALE GENOMIC DNA]</scope>
    <source>
        <strain evidence="3 4">CBS 209.92</strain>
    </source>
</reference>
<organism evidence="3 4">
    <name type="scientific">Aspergillus keveii</name>
    <dbReference type="NCBI Taxonomy" id="714993"/>
    <lineage>
        <taxon>Eukaryota</taxon>
        <taxon>Fungi</taxon>
        <taxon>Dikarya</taxon>
        <taxon>Ascomycota</taxon>
        <taxon>Pezizomycotina</taxon>
        <taxon>Eurotiomycetes</taxon>
        <taxon>Eurotiomycetidae</taxon>
        <taxon>Eurotiales</taxon>
        <taxon>Aspergillaceae</taxon>
        <taxon>Aspergillus</taxon>
        <taxon>Aspergillus subgen. Nidulantes</taxon>
    </lineage>
</organism>
<feature type="transmembrane region" description="Helical" evidence="1">
    <location>
        <begin position="265"/>
        <end position="282"/>
    </location>
</feature>
<gene>
    <name evidence="3" type="ORF">BJX66DRAFT_140590</name>
</gene>
<evidence type="ECO:0000313" key="3">
    <source>
        <dbReference type="EMBL" id="KAL2796359.1"/>
    </source>
</evidence>
<feature type="transmembrane region" description="Helical" evidence="1">
    <location>
        <begin position="238"/>
        <end position="258"/>
    </location>
</feature>
<name>A0ABR4GBF3_9EURO</name>
<feature type="domain" description="DUF6594" evidence="2">
    <location>
        <begin position="22"/>
        <end position="277"/>
    </location>
</feature>
<dbReference type="InterPro" id="IPR046529">
    <property type="entry name" value="DUF6594"/>
</dbReference>
<dbReference type="Pfam" id="PF20237">
    <property type="entry name" value="DUF6594"/>
    <property type="match status" value="1"/>
</dbReference>
<proteinExistence type="predicted"/>
<keyword evidence="1" id="KW-0472">Membrane</keyword>
<feature type="transmembrane region" description="Helical" evidence="1">
    <location>
        <begin position="207"/>
        <end position="232"/>
    </location>
</feature>
<evidence type="ECO:0000256" key="1">
    <source>
        <dbReference type="SAM" id="Phobius"/>
    </source>
</evidence>
<keyword evidence="1" id="KW-0812">Transmembrane</keyword>
<keyword evidence="4" id="KW-1185">Reference proteome</keyword>
<evidence type="ECO:0000259" key="2">
    <source>
        <dbReference type="Pfam" id="PF20237"/>
    </source>
</evidence>
<accession>A0ABR4GBF3</accession>
<evidence type="ECO:0000313" key="4">
    <source>
        <dbReference type="Proteomes" id="UP001610563"/>
    </source>
</evidence>
<sequence length="292" mass="32549">MNGVANRSHPPDSSPPKEGFANVARWIALDQDSETLIYRGFRELSARNLLYLQCEMLDLEKRLNELDKIDAASDDMEVKDAARTWETLREQFEKGNRDAQTRMELITRLRGTVKEYHEALLLQSEIANLKRPNSRVLDTYKHWFREPYPVLGGIAKTALDNTDDLVALNTLPEGDYLSTLLRRHWPATQEPSRDGLNHIGRFNETSISIAVAVISICVASFLLIGSIVGLYIVDDDAVRLALIAAFTAVFALSVGLMTNARRAEIFAATAAYAAVLVVFVSGEISSPRRVEG</sequence>
<comment type="caution">
    <text evidence="3">The sequence shown here is derived from an EMBL/GenBank/DDBJ whole genome shotgun (WGS) entry which is preliminary data.</text>
</comment>
<dbReference type="PANTHER" id="PTHR34502">
    <property type="entry name" value="DUF6594 DOMAIN-CONTAINING PROTEIN-RELATED"/>
    <property type="match status" value="1"/>
</dbReference>
<dbReference type="EMBL" id="JBFTWV010000027">
    <property type="protein sequence ID" value="KAL2796359.1"/>
    <property type="molecule type" value="Genomic_DNA"/>
</dbReference>
<dbReference type="Proteomes" id="UP001610563">
    <property type="component" value="Unassembled WGS sequence"/>
</dbReference>
<dbReference type="PANTHER" id="PTHR34502:SF4">
    <property type="entry name" value="DUF6594 DOMAIN-CONTAINING PROTEIN"/>
    <property type="match status" value="1"/>
</dbReference>